<dbReference type="GO" id="GO:0098797">
    <property type="term" value="C:plasma membrane protein complex"/>
    <property type="evidence" value="ECO:0007669"/>
    <property type="project" value="TreeGrafter"/>
</dbReference>
<dbReference type="PROSITE" id="PS52015">
    <property type="entry name" value="TONB_CTD"/>
    <property type="match status" value="1"/>
</dbReference>
<comment type="function">
    <text evidence="10">Interacts with outer membrane receptor proteins that carry out high-affinity binding and energy dependent uptake into the periplasmic space of specific substrates. It could act to transduce energy from the cytoplasmic membrane to specific energy-requiring processes in the outer membrane, resulting in the release into the periplasm of ligands bound by these outer membrane proteins.</text>
</comment>
<evidence type="ECO:0000256" key="11">
    <source>
        <dbReference type="SAM" id="MobiDB-lite"/>
    </source>
</evidence>
<dbReference type="InterPro" id="IPR051045">
    <property type="entry name" value="TonB-dependent_transducer"/>
</dbReference>
<feature type="domain" description="TonB C-terminal" evidence="12">
    <location>
        <begin position="169"/>
        <end position="256"/>
    </location>
</feature>
<dbReference type="SUPFAM" id="SSF74653">
    <property type="entry name" value="TolA/TonB C-terminal domain"/>
    <property type="match status" value="1"/>
</dbReference>
<dbReference type="GO" id="GO:0030288">
    <property type="term" value="C:outer membrane-bounded periplasmic space"/>
    <property type="evidence" value="ECO:0007669"/>
    <property type="project" value="InterPro"/>
</dbReference>
<organism evidence="13 14">
    <name type="scientific">Billgrantia endophytica</name>
    <dbReference type="NCBI Taxonomy" id="2033802"/>
    <lineage>
        <taxon>Bacteria</taxon>
        <taxon>Pseudomonadati</taxon>
        <taxon>Pseudomonadota</taxon>
        <taxon>Gammaproteobacteria</taxon>
        <taxon>Oceanospirillales</taxon>
        <taxon>Halomonadaceae</taxon>
        <taxon>Billgrantia</taxon>
    </lineage>
</organism>
<evidence type="ECO:0000256" key="6">
    <source>
        <dbReference type="ARBA" id="ARBA00022692"/>
    </source>
</evidence>
<feature type="compositionally biased region" description="Pro residues" evidence="11">
    <location>
        <begin position="62"/>
        <end position="81"/>
    </location>
</feature>
<evidence type="ECO:0000313" key="14">
    <source>
        <dbReference type="Proteomes" id="UP000235803"/>
    </source>
</evidence>
<evidence type="ECO:0000313" key="13">
    <source>
        <dbReference type="EMBL" id="PMR73479.1"/>
    </source>
</evidence>
<dbReference type="OrthoDB" id="1628901at2"/>
<keyword evidence="7 10" id="KW-0653">Protein transport</keyword>
<keyword evidence="3 10" id="KW-0813">Transport</keyword>
<dbReference type="Pfam" id="PF03544">
    <property type="entry name" value="TonB_C"/>
    <property type="match status" value="1"/>
</dbReference>
<keyword evidence="10" id="KW-0735">Signal-anchor</keyword>
<evidence type="ECO:0000259" key="12">
    <source>
        <dbReference type="PROSITE" id="PS52015"/>
    </source>
</evidence>
<keyword evidence="14" id="KW-1185">Reference proteome</keyword>
<comment type="similarity">
    <text evidence="2 10">Belongs to the TonB family.</text>
</comment>
<evidence type="ECO:0000256" key="2">
    <source>
        <dbReference type="ARBA" id="ARBA00006555"/>
    </source>
</evidence>
<keyword evidence="8" id="KW-1133">Transmembrane helix</keyword>
<protein>
    <recommendedName>
        <fullName evidence="10">Protein TonB</fullName>
    </recommendedName>
</protein>
<sequence length="256" mass="27794">MSRMPFSVLGGCALALLLFWLLALLVSPPEEEFDLLDAAMTLTMVEAPEPIEEEPAEAPAEAPLPPPTEAVQPPLPEPTPPMESSITLPEPELPPEEREPVELDESLPELTEAVAEPEPEPEPQPEPQPEPAPAPQPDPRPAPEAPPVESSAPAAPSQAATEPAPQGPVDVGEVTPTNRVPPDYPARAQRRGMEGHVELQFVIRPDGSVDPSSIRIIDAQPRSVFDTAAQQAVARWQFEPANQLRRARQRLEFQLR</sequence>
<dbReference type="RefSeq" id="WP_102654629.1">
    <property type="nucleotide sequence ID" value="NZ_PNRF01000036.1"/>
</dbReference>
<dbReference type="GO" id="GO:0015891">
    <property type="term" value="P:siderophore transport"/>
    <property type="evidence" value="ECO:0007669"/>
    <property type="project" value="InterPro"/>
</dbReference>
<dbReference type="PANTHER" id="PTHR33446:SF2">
    <property type="entry name" value="PROTEIN TONB"/>
    <property type="match status" value="1"/>
</dbReference>
<dbReference type="InterPro" id="IPR006260">
    <property type="entry name" value="TonB/TolA_C"/>
</dbReference>
<comment type="subcellular location">
    <subcellularLocation>
        <location evidence="1 10">Cell inner membrane</location>
        <topology evidence="1 10">Single-pass membrane protein</topology>
        <orientation evidence="1 10">Periplasmic side</orientation>
    </subcellularLocation>
</comment>
<evidence type="ECO:0000256" key="5">
    <source>
        <dbReference type="ARBA" id="ARBA00022519"/>
    </source>
</evidence>
<keyword evidence="9" id="KW-0472">Membrane</keyword>
<proteinExistence type="inferred from homology"/>
<dbReference type="InterPro" id="IPR003538">
    <property type="entry name" value="TonB"/>
</dbReference>
<comment type="caution">
    <text evidence="13">The sequence shown here is derived from an EMBL/GenBank/DDBJ whole genome shotgun (WGS) entry which is preliminary data.</text>
</comment>
<evidence type="ECO:0000256" key="8">
    <source>
        <dbReference type="ARBA" id="ARBA00022989"/>
    </source>
</evidence>
<keyword evidence="6" id="KW-0812">Transmembrane</keyword>
<feature type="compositionally biased region" description="Low complexity" evidence="11">
    <location>
        <begin position="147"/>
        <end position="164"/>
    </location>
</feature>
<dbReference type="PRINTS" id="PR01374">
    <property type="entry name" value="TONBPROTEIN"/>
</dbReference>
<accession>A0A2N7TZ75</accession>
<dbReference type="AlphaFoldDB" id="A0A2N7TZ75"/>
<gene>
    <name evidence="13" type="ORF">C1H69_17290</name>
</gene>
<dbReference type="GO" id="GO:0015031">
    <property type="term" value="P:protein transport"/>
    <property type="evidence" value="ECO:0007669"/>
    <property type="project" value="UniProtKB-UniRule"/>
</dbReference>
<dbReference type="GO" id="GO:0031992">
    <property type="term" value="F:energy transducer activity"/>
    <property type="evidence" value="ECO:0007669"/>
    <property type="project" value="InterPro"/>
</dbReference>
<reference evidence="13 14" key="1">
    <citation type="submission" date="2018-01" db="EMBL/GenBank/DDBJ databases">
        <title>Halomonas endophytica sp. nov., isolated from storage liquid in the stems of Populus euphratica.</title>
        <authorList>
            <person name="Chen C."/>
        </authorList>
    </citation>
    <scope>NUCLEOTIDE SEQUENCE [LARGE SCALE GENOMIC DNA]</scope>
    <source>
        <strain evidence="13 14">MC28</strain>
    </source>
</reference>
<dbReference type="Proteomes" id="UP000235803">
    <property type="component" value="Unassembled WGS sequence"/>
</dbReference>
<dbReference type="PANTHER" id="PTHR33446">
    <property type="entry name" value="PROTEIN TONB-RELATED"/>
    <property type="match status" value="1"/>
</dbReference>
<feature type="compositionally biased region" description="Pro residues" evidence="11">
    <location>
        <begin position="124"/>
        <end position="146"/>
    </location>
</feature>
<dbReference type="EMBL" id="PNRF01000036">
    <property type="protein sequence ID" value="PMR73479.1"/>
    <property type="molecule type" value="Genomic_DNA"/>
</dbReference>
<keyword evidence="4 10" id="KW-1003">Cell membrane</keyword>
<evidence type="ECO:0000256" key="9">
    <source>
        <dbReference type="ARBA" id="ARBA00023136"/>
    </source>
</evidence>
<dbReference type="GO" id="GO:0055085">
    <property type="term" value="P:transmembrane transport"/>
    <property type="evidence" value="ECO:0007669"/>
    <property type="project" value="InterPro"/>
</dbReference>
<evidence type="ECO:0000256" key="10">
    <source>
        <dbReference type="RuleBase" id="RU362123"/>
    </source>
</evidence>
<keyword evidence="5 10" id="KW-0997">Cell inner membrane</keyword>
<feature type="region of interest" description="Disordered" evidence="11">
    <location>
        <begin position="50"/>
        <end position="193"/>
    </location>
</feature>
<evidence type="ECO:0000256" key="3">
    <source>
        <dbReference type="ARBA" id="ARBA00022448"/>
    </source>
</evidence>
<evidence type="ECO:0000256" key="1">
    <source>
        <dbReference type="ARBA" id="ARBA00004383"/>
    </source>
</evidence>
<evidence type="ECO:0000256" key="7">
    <source>
        <dbReference type="ARBA" id="ARBA00022927"/>
    </source>
</evidence>
<dbReference type="Gene3D" id="3.30.2420.10">
    <property type="entry name" value="TonB"/>
    <property type="match status" value="1"/>
</dbReference>
<evidence type="ECO:0000256" key="4">
    <source>
        <dbReference type="ARBA" id="ARBA00022475"/>
    </source>
</evidence>
<dbReference type="InterPro" id="IPR037682">
    <property type="entry name" value="TonB_C"/>
</dbReference>
<name>A0A2N7TZ75_9GAMM</name>
<dbReference type="NCBIfam" id="TIGR01352">
    <property type="entry name" value="tonB_Cterm"/>
    <property type="match status" value="1"/>
</dbReference>